<dbReference type="SMART" id="SM00220">
    <property type="entry name" value="S_TKc"/>
    <property type="match status" value="1"/>
</dbReference>
<dbReference type="EMBL" id="JAPNKA010000001">
    <property type="protein sequence ID" value="MCY1073287.1"/>
    <property type="molecule type" value="Genomic_DNA"/>
</dbReference>
<evidence type="ECO:0000256" key="1">
    <source>
        <dbReference type="ARBA" id="ARBA00022679"/>
    </source>
</evidence>
<dbReference type="SUPFAM" id="SSF48452">
    <property type="entry name" value="TPR-like"/>
    <property type="match status" value="1"/>
</dbReference>
<evidence type="ECO:0000256" key="4">
    <source>
        <dbReference type="ARBA" id="ARBA00022840"/>
    </source>
</evidence>
<dbReference type="RefSeq" id="WP_267532300.1">
    <property type="nucleotide sequence ID" value="NZ_JAPNKA010000001.1"/>
</dbReference>
<dbReference type="InterPro" id="IPR000719">
    <property type="entry name" value="Prot_kinase_dom"/>
</dbReference>
<evidence type="ECO:0000256" key="2">
    <source>
        <dbReference type="ARBA" id="ARBA00022741"/>
    </source>
</evidence>
<dbReference type="GO" id="GO:0016301">
    <property type="term" value="F:kinase activity"/>
    <property type="evidence" value="ECO:0007669"/>
    <property type="project" value="UniProtKB-KW"/>
</dbReference>
<keyword evidence="1" id="KW-0808">Transferase</keyword>
<evidence type="ECO:0000313" key="9">
    <source>
        <dbReference type="Proteomes" id="UP001207654"/>
    </source>
</evidence>
<dbReference type="InterPro" id="IPR008271">
    <property type="entry name" value="Ser/Thr_kinase_AS"/>
</dbReference>
<dbReference type="PROSITE" id="PS50011">
    <property type="entry name" value="PROTEIN_KINASE_DOM"/>
    <property type="match status" value="1"/>
</dbReference>
<keyword evidence="2 5" id="KW-0547">Nucleotide-binding</keyword>
<keyword evidence="9" id="KW-1185">Reference proteome</keyword>
<dbReference type="Gene3D" id="1.25.40.10">
    <property type="entry name" value="Tetratricopeptide repeat domain"/>
    <property type="match status" value="2"/>
</dbReference>
<comment type="caution">
    <text evidence="8">The sequence shown here is derived from an EMBL/GenBank/DDBJ whole genome shotgun (WGS) entry which is preliminary data.</text>
</comment>
<dbReference type="InterPro" id="IPR017441">
    <property type="entry name" value="Protein_kinase_ATP_BS"/>
</dbReference>
<evidence type="ECO:0000256" key="5">
    <source>
        <dbReference type="PROSITE-ProRule" id="PRU10141"/>
    </source>
</evidence>
<dbReference type="InterPro" id="IPR041617">
    <property type="entry name" value="TPR_MalT"/>
</dbReference>
<protein>
    <submittedName>
        <fullName evidence="8">Protein kinase</fullName>
    </submittedName>
</protein>
<dbReference type="PANTHER" id="PTHR43289:SF34">
    <property type="entry name" value="SERINE_THREONINE-PROTEIN KINASE YBDM-RELATED"/>
    <property type="match status" value="1"/>
</dbReference>
<name>A0ABT3ZV46_9BACT</name>
<dbReference type="CDD" id="cd14014">
    <property type="entry name" value="STKc_PknB_like"/>
    <property type="match status" value="1"/>
</dbReference>
<feature type="region of interest" description="Disordered" evidence="6">
    <location>
        <begin position="1"/>
        <end position="58"/>
    </location>
</feature>
<dbReference type="PROSITE" id="PS00108">
    <property type="entry name" value="PROTEIN_KINASE_ST"/>
    <property type="match status" value="1"/>
</dbReference>
<dbReference type="Pfam" id="PF00069">
    <property type="entry name" value="Pkinase"/>
    <property type="match status" value="1"/>
</dbReference>
<gene>
    <name evidence="8" type="ORF">OV287_02220</name>
</gene>
<evidence type="ECO:0000256" key="6">
    <source>
        <dbReference type="SAM" id="MobiDB-lite"/>
    </source>
</evidence>
<accession>A0ABT3ZV46</accession>
<dbReference type="Pfam" id="PF17874">
    <property type="entry name" value="TPR_MalT"/>
    <property type="match status" value="1"/>
</dbReference>
<dbReference type="PROSITE" id="PS00107">
    <property type="entry name" value="PROTEIN_KINASE_ATP"/>
    <property type="match status" value="1"/>
</dbReference>
<dbReference type="PANTHER" id="PTHR43289">
    <property type="entry name" value="MITOGEN-ACTIVATED PROTEIN KINASE KINASE KINASE 20-RELATED"/>
    <property type="match status" value="1"/>
</dbReference>
<evidence type="ECO:0000313" key="8">
    <source>
        <dbReference type="EMBL" id="MCY1073287.1"/>
    </source>
</evidence>
<feature type="compositionally biased region" description="Polar residues" evidence="6">
    <location>
        <begin position="23"/>
        <end position="58"/>
    </location>
</feature>
<dbReference type="InterPro" id="IPR011990">
    <property type="entry name" value="TPR-like_helical_dom_sf"/>
</dbReference>
<keyword evidence="4 5" id="KW-0067">ATP-binding</keyword>
<keyword evidence="3 8" id="KW-0418">Kinase</keyword>
<evidence type="ECO:0000259" key="7">
    <source>
        <dbReference type="PROSITE" id="PS50011"/>
    </source>
</evidence>
<evidence type="ECO:0000256" key="3">
    <source>
        <dbReference type="ARBA" id="ARBA00022777"/>
    </source>
</evidence>
<dbReference type="SUPFAM" id="SSF56112">
    <property type="entry name" value="Protein kinase-like (PK-like)"/>
    <property type="match status" value="1"/>
</dbReference>
<feature type="domain" description="Protein kinase" evidence="7">
    <location>
        <begin position="74"/>
        <end position="351"/>
    </location>
</feature>
<dbReference type="InterPro" id="IPR011009">
    <property type="entry name" value="Kinase-like_dom_sf"/>
</dbReference>
<organism evidence="8 9">
    <name type="scientific">Archangium lansingense</name>
    <dbReference type="NCBI Taxonomy" id="2995310"/>
    <lineage>
        <taxon>Bacteria</taxon>
        <taxon>Pseudomonadati</taxon>
        <taxon>Myxococcota</taxon>
        <taxon>Myxococcia</taxon>
        <taxon>Myxococcales</taxon>
        <taxon>Cystobacterineae</taxon>
        <taxon>Archangiaceae</taxon>
        <taxon>Archangium</taxon>
    </lineage>
</organism>
<dbReference type="Gene3D" id="3.30.200.20">
    <property type="entry name" value="Phosphorylase Kinase, domain 1"/>
    <property type="match status" value="1"/>
</dbReference>
<proteinExistence type="predicted"/>
<reference evidence="8 9" key="1">
    <citation type="submission" date="2022-11" db="EMBL/GenBank/DDBJ databases">
        <title>Minimal conservation of predation-associated metabolite biosynthetic gene clusters underscores biosynthetic potential of Myxococcota including descriptions for ten novel species: Archangium lansinium sp. nov., Myxococcus landrumus sp. nov., Nannocystis bai.</title>
        <authorList>
            <person name="Ahearne A."/>
            <person name="Stevens C."/>
            <person name="Phillips K."/>
        </authorList>
    </citation>
    <scope>NUCLEOTIDE SEQUENCE [LARGE SCALE GENOMIC DNA]</scope>
    <source>
        <strain evidence="8 9">MIWBW</strain>
    </source>
</reference>
<sequence>MSVVRPPRALLPPEPRAEAPDNSGENTSGENTSGEASQTLDTTASRSEESTPLPTRATQSLRVFEDDELVAFRYRIRGLLGRGGMGEVYDAEDLELGERVALKVLRRELAERPGALDQLKREIALARKVSHPNVCRLFDVGFHLRTSAQGSERICFLTMELLQGESLSALLRRTGSLPPGEVLPLVRQLCEGLLAAHEAGIIHRDLKSANVLLVRGRPGTPPRAVITDFGLARLVDEAAVAPMEPGTRLVGTPAYMAPEQLEGRPVTPATDLYALGIILFELLTGARPFQGEEAWSTALQRLHAPAPSPRERRPELDRRWEALVLRCLERLPEHRYQSAREILAALPAPRWASLPLPGIQAEGRRFLTRFSLVLAGLLAAFHLQPSDSSPTRLAPTRRSVAILGFADQTGRPDTAWLSTLLSQALAIEVRAGERLRSVSGGDAAKAALSLDNARAFPPETLARLRGLLGCELVLLGSYAVVESSGAASLRLELRLQDTATGATVALVEESGPLETPLPLFARAGVRIREALGIRGVTPFPPNDSVLPSGIDALRLYDEGMAKLRRQDSAGAQALFEHVLALEPDPSLPRSRLASALVSKGDRGRAQEELLKVLSRPEQLSLKDRLNTEALHAGYTLDRRRAAELYQQNFDLFPDELEIGLALIHAQIAAEDAAAAFATLAKLRERPPPLVFAAMLDNAEAKAAQNARDFPRAQAAAARAASQFEVLKDWFSAGVNRSLEADALSQQGASERAREALRAAIQLFRRSGNQLAEADAMRKQMELLPEGDLRGGLQVAREAKALYAGIGQSNGLCMVLLEIGDYEHLLGELREALRSAQEALPLCHEARLPKLEMEGWALVGRIHRSLGDLDAAGSSFREQLQLARESENLAETLRGVTELAELALVRGDLAGARRLQEEARGLVQKPGGRALEDAGLRQARLTFEEGHLDEAGQLADAAVTSVPESIVPDVHHLRARIFMARARYKEANLALLEAGEPTSLLTWLGLKIQSARLLASRGEASERESARASLRELLARAEKVAWLEGQYEARLALAEVELASGRSAAGLARLEVLEREARKSGWELWAKKAASLRAGGSEGGSRAGGQNR</sequence>
<dbReference type="Proteomes" id="UP001207654">
    <property type="component" value="Unassembled WGS sequence"/>
</dbReference>
<dbReference type="Gene3D" id="1.10.510.10">
    <property type="entry name" value="Transferase(Phosphotransferase) domain 1"/>
    <property type="match status" value="1"/>
</dbReference>
<feature type="binding site" evidence="5">
    <location>
        <position position="103"/>
    </location>
    <ligand>
        <name>ATP</name>
        <dbReference type="ChEBI" id="CHEBI:30616"/>
    </ligand>
</feature>